<evidence type="ECO:0000313" key="1">
    <source>
        <dbReference type="EMBL" id="KND98473.1"/>
    </source>
</evidence>
<organism evidence="1 2">
    <name type="scientific">Candidozyma auris</name>
    <name type="common">Yeast</name>
    <name type="synonym">Candida auris</name>
    <dbReference type="NCBI Taxonomy" id="498019"/>
    <lineage>
        <taxon>Eukaryota</taxon>
        <taxon>Fungi</taxon>
        <taxon>Dikarya</taxon>
        <taxon>Ascomycota</taxon>
        <taxon>Saccharomycotina</taxon>
        <taxon>Pichiomycetes</taxon>
        <taxon>Metschnikowiaceae</taxon>
        <taxon>Candidozyma</taxon>
    </lineage>
</organism>
<dbReference type="Proteomes" id="UP000037122">
    <property type="component" value="Unassembled WGS sequence"/>
</dbReference>
<accession>A0A0L0NWU1</accession>
<protein>
    <submittedName>
        <fullName evidence="1">Uncharacterized protein</fullName>
    </submittedName>
</protein>
<name>A0A0L0NWU1_CANAR</name>
<dbReference type="VEuPathDB" id="FungiDB:QG37_04363"/>
<evidence type="ECO:0000313" key="2">
    <source>
        <dbReference type="Proteomes" id="UP000037122"/>
    </source>
</evidence>
<dbReference type="EMBL" id="LGST01000031">
    <property type="protein sequence ID" value="KND98473.1"/>
    <property type="molecule type" value="Genomic_DNA"/>
</dbReference>
<proteinExistence type="predicted"/>
<comment type="caution">
    <text evidence="1">The sequence shown here is derived from an EMBL/GenBank/DDBJ whole genome shotgun (WGS) entry which is preliminary data.</text>
</comment>
<sequence>MILLKHRLDSNNNKTWAKTTCELSEIVNELTLFLSRWFLLTLFKILPFSPQRVLIRTHQKKAGPTVNTRLKTQLPNTADPKIAI</sequence>
<dbReference type="AlphaFoldDB" id="A0A0L0NWU1"/>
<gene>
    <name evidence="1" type="ORF">QG37_04363</name>
</gene>
<reference evidence="2" key="1">
    <citation type="journal article" date="2015" name="BMC Genomics">
        <title>Draft genome of a commonly misdiagnosed multidrug resistant pathogen Candida auris.</title>
        <authorList>
            <person name="Chatterjee S."/>
            <person name="Alampalli S.V."/>
            <person name="Nageshan R.K."/>
            <person name="Chettiar S.T."/>
            <person name="Joshi S."/>
            <person name="Tatu U.S."/>
        </authorList>
    </citation>
    <scope>NUCLEOTIDE SEQUENCE [LARGE SCALE GENOMIC DNA]</scope>
    <source>
        <strain evidence="2">6684</strain>
    </source>
</reference>